<name>A0AAV8P0D8_ENSVE</name>
<reference evidence="2 3" key="1">
    <citation type="submission" date="2022-12" db="EMBL/GenBank/DDBJ databases">
        <title>Chromosome-scale assembly of the Ensete ventricosum genome.</title>
        <authorList>
            <person name="Dussert Y."/>
            <person name="Stocks J."/>
            <person name="Wendawek A."/>
            <person name="Woldeyes F."/>
            <person name="Nichols R.A."/>
            <person name="Borrell J.S."/>
        </authorList>
    </citation>
    <scope>NUCLEOTIDE SEQUENCE [LARGE SCALE GENOMIC DNA]</scope>
    <source>
        <strain evidence="3">cv. Maze</strain>
        <tissue evidence="2">Seeds</tissue>
    </source>
</reference>
<feature type="compositionally biased region" description="Polar residues" evidence="1">
    <location>
        <begin position="74"/>
        <end position="86"/>
    </location>
</feature>
<organism evidence="2 3">
    <name type="scientific">Ensete ventricosum</name>
    <name type="common">Abyssinian banana</name>
    <name type="synonym">Musa ensete</name>
    <dbReference type="NCBI Taxonomy" id="4639"/>
    <lineage>
        <taxon>Eukaryota</taxon>
        <taxon>Viridiplantae</taxon>
        <taxon>Streptophyta</taxon>
        <taxon>Embryophyta</taxon>
        <taxon>Tracheophyta</taxon>
        <taxon>Spermatophyta</taxon>
        <taxon>Magnoliopsida</taxon>
        <taxon>Liliopsida</taxon>
        <taxon>Zingiberales</taxon>
        <taxon>Musaceae</taxon>
        <taxon>Ensete</taxon>
    </lineage>
</organism>
<accession>A0AAV8P0D8</accession>
<evidence type="ECO:0000313" key="2">
    <source>
        <dbReference type="EMBL" id="KAJ8458365.1"/>
    </source>
</evidence>
<feature type="region of interest" description="Disordered" evidence="1">
    <location>
        <begin position="64"/>
        <end position="86"/>
    </location>
</feature>
<keyword evidence="3" id="KW-1185">Reference proteome</keyword>
<dbReference type="Proteomes" id="UP001222027">
    <property type="component" value="Unassembled WGS sequence"/>
</dbReference>
<comment type="caution">
    <text evidence="2">The sequence shown here is derived from an EMBL/GenBank/DDBJ whole genome shotgun (WGS) entry which is preliminary data.</text>
</comment>
<protein>
    <submittedName>
        <fullName evidence="2">Uncharacterized protein</fullName>
    </submittedName>
</protein>
<evidence type="ECO:0000256" key="1">
    <source>
        <dbReference type="SAM" id="MobiDB-lite"/>
    </source>
</evidence>
<dbReference type="AlphaFoldDB" id="A0AAV8P0D8"/>
<gene>
    <name evidence="2" type="ORF">OPV22_031291</name>
</gene>
<evidence type="ECO:0000313" key="3">
    <source>
        <dbReference type="Proteomes" id="UP001222027"/>
    </source>
</evidence>
<proteinExistence type="predicted"/>
<dbReference type="EMBL" id="JAQQAF010000009">
    <property type="protein sequence ID" value="KAJ8458365.1"/>
    <property type="molecule type" value="Genomic_DNA"/>
</dbReference>
<sequence>MLPNVAAEMPLEGSIVLRRRGGDAARLSWVTGTPLGRLVVPEHANYMEASAEVEMPVVGGSGQFRMAGGDGHSLTRSYSGTTGDAT</sequence>